<evidence type="ECO:0000259" key="2">
    <source>
        <dbReference type="Pfam" id="PF07596"/>
    </source>
</evidence>
<dbReference type="RefSeq" id="WP_114373940.1">
    <property type="nucleotide sequence ID" value="NZ_QPEX01000046.1"/>
</dbReference>
<keyword evidence="1" id="KW-1133">Transmembrane helix</keyword>
<sequence length="347" mass="37345">MLRGPTCAQSERQGFTLVELLVVIAIIGVLIALLLPAVQQAREAARRSQCINNLKQLGLASHNRHDTFKEFPAALYNTNNGNAGNNELDQLGPNWVVFLLPQLEQNALYELFQVNPNATTTATMWNMNATVPTSNGNTSNTTLARSQEIPGLLCPSDRGNNLMYNSTVSNVGNNWGRGNYAANGGFGAWWVDGEMRTPNTYSKSINSDGAFTVNKGRNMSAFTDGTSNSILMAEVRIGETATDQRGVWAMGVAGSSVLSLYSQGDCYGPNDKNANSDDVYDCQDMANGKGGCWENCPSTQATARSLHPGVVNVVYADGSVSSIPDSVSQPVWAMMGAIRDAQVFERP</sequence>
<dbReference type="InterPro" id="IPR027558">
    <property type="entry name" value="Pre_pil_HX9DG_C"/>
</dbReference>
<dbReference type="OrthoDB" id="275178at2"/>
<dbReference type="EMBL" id="QPEX01000046">
    <property type="protein sequence ID" value="RCS40804.1"/>
    <property type="molecule type" value="Genomic_DNA"/>
</dbReference>
<gene>
    <name evidence="3" type="ORF">DTL42_24805</name>
</gene>
<dbReference type="NCBIfam" id="TIGR04294">
    <property type="entry name" value="pre_pil_HX9DG"/>
    <property type="match status" value="1"/>
</dbReference>
<feature type="domain" description="DUF1559" evidence="2">
    <location>
        <begin position="39"/>
        <end position="327"/>
    </location>
</feature>
<dbReference type="Gene3D" id="3.30.700.10">
    <property type="entry name" value="Glycoprotein, Type 4 Pilin"/>
    <property type="match status" value="1"/>
</dbReference>
<evidence type="ECO:0000313" key="3">
    <source>
        <dbReference type="EMBL" id="RCS40804.1"/>
    </source>
</evidence>
<dbReference type="InterPro" id="IPR045584">
    <property type="entry name" value="Pilin-like"/>
</dbReference>
<name>A0A368KJR8_9BACT</name>
<comment type="caution">
    <text evidence="3">The sequence shown here is derived from an EMBL/GenBank/DDBJ whole genome shotgun (WGS) entry which is preliminary data.</text>
</comment>
<proteinExistence type="predicted"/>
<dbReference type="NCBIfam" id="TIGR02532">
    <property type="entry name" value="IV_pilin_GFxxxE"/>
    <property type="match status" value="1"/>
</dbReference>
<organism evidence="3 4">
    <name type="scientific">Bremerella cremea</name>
    <dbReference type="NCBI Taxonomy" id="1031537"/>
    <lineage>
        <taxon>Bacteria</taxon>
        <taxon>Pseudomonadati</taxon>
        <taxon>Planctomycetota</taxon>
        <taxon>Planctomycetia</taxon>
        <taxon>Pirellulales</taxon>
        <taxon>Pirellulaceae</taxon>
        <taxon>Bremerella</taxon>
    </lineage>
</organism>
<feature type="transmembrane region" description="Helical" evidence="1">
    <location>
        <begin position="20"/>
        <end position="38"/>
    </location>
</feature>
<dbReference type="InterPro" id="IPR011453">
    <property type="entry name" value="DUF1559"/>
</dbReference>
<accession>A0A368KJR8</accession>
<dbReference type="InterPro" id="IPR012902">
    <property type="entry name" value="N_methyl_site"/>
</dbReference>
<dbReference type="PANTHER" id="PTHR30093:SF2">
    <property type="entry name" value="TYPE II SECRETION SYSTEM PROTEIN H"/>
    <property type="match status" value="1"/>
</dbReference>
<evidence type="ECO:0000256" key="1">
    <source>
        <dbReference type="SAM" id="Phobius"/>
    </source>
</evidence>
<reference evidence="3 4" key="1">
    <citation type="submission" date="2018-07" db="EMBL/GenBank/DDBJ databases">
        <title>Comparative genomes isolates from brazilian mangrove.</title>
        <authorList>
            <person name="De Araujo J.E."/>
            <person name="Taketani R.G."/>
            <person name="Silva M.C.P."/>
            <person name="Lourenco M.V."/>
            <person name="Oliveira V.M."/>
            <person name="Andreote F.D."/>
        </authorList>
    </citation>
    <scope>NUCLEOTIDE SEQUENCE [LARGE SCALE GENOMIC DNA]</scope>
    <source>
        <strain evidence="3 4">HEX PRIS-MGV</strain>
    </source>
</reference>
<keyword evidence="1" id="KW-0472">Membrane</keyword>
<dbReference type="Pfam" id="PF07596">
    <property type="entry name" value="SBP_bac_10"/>
    <property type="match status" value="1"/>
</dbReference>
<dbReference type="AlphaFoldDB" id="A0A368KJR8"/>
<protein>
    <submittedName>
        <fullName evidence="3">DUF1559 domain-containing protein</fullName>
    </submittedName>
</protein>
<evidence type="ECO:0000313" key="4">
    <source>
        <dbReference type="Proteomes" id="UP000253562"/>
    </source>
</evidence>
<dbReference type="Pfam" id="PF07963">
    <property type="entry name" value="N_methyl"/>
    <property type="match status" value="1"/>
</dbReference>
<dbReference type="Proteomes" id="UP000253562">
    <property type="component" value="Unassembled WGS sequence"/>
</dbReference>
<keyword evidence="1" id="KW-0812">Transmembrane</keyword>
<dbReference type="SUPFAM" id="SSF54523">
    <property type="entry name" value="Pili subunits"/>
    <property type="match status" value="1"/>
</dbReference>
<dbReference type="PANTHER" id="PTHR30093">
    <property type="entry name" value="GENERAL SECRETION PATHWAY PROTEIN G"/>
    <property type="match status" value="1"/>
</dbReference>
<dbReference type="PROSITE" id="PS00409">
    <property type="entry name" value="PROKAR_NTER_METHYL"/>
    <property type="match status" value="1"/>
</dbReference>